<name>A0A8J6FVJ7_ELECQ</name>
<evidence type="ECO:0008006" key="7">
    <source>
        <dbReference type="Google" id="ProtNLM"/>
    </source>
</evidence>
<dbReference type="PROSITE" id="PS00678">
    <property type="entry name" value="WD_REPEATS_1"/>
    <property type="match status" value="1"/>
</dbReference>
<feature type="compositionally biased region" description="Polar residues" evidence="4">
    <location>
        <begin position="893"/>
        <end position="918"/>
    </location>
</feature>
<keyword evidence="1 3" id="KW-0853">WD repeat</keyword>
<feature type="compositionally biased region" description="Polar residues" evidence="4">
    <location>
        <begin position="236"/>
        <end position="266"/>
    </location>
</feature>
<feature type="compositionally biased region" description="Basic and acidic residues" evidence="4">
    <location>
        <begin position="149"/>
        <end position="170"/>
    </location>
</feature>
<dbReference type="PROSITE" id="PS50082">
    <property type="entry name" value="WD_REPEATS_2"/>
    <property type="match status" value="4"/>
</dbReference>
<feature type="region of interest" description="Disordered" evidence="4">
    <location>
        <begin position="29"/>
        <end position="172"/>
    </location>
</feature>
<dbReference type="InterPro" id="IPR036322">
    <property type="entry name" value="WD40_repeat_dom_sf"/>
</dbReference>
<feature type="repeat" description="WD" evidence="3">
    <location>
        <begin position="613"/>
        <end position="654"/>
    </location>
</feature>
<dbReference type="PANTHER" id="PTHR44499">
    <property type="entry name" value="JOUBERIN"/>
    <property type="match status" value="1"/>
</dbReference>
<feature type="compositionally biased region" description="Basic residues" evidence="4">
    <location>
        <begin position="100"/>
        <end position="115"/>
    </location>
</feature>
<dbReference type="PROSITE" id="PS50294">
    <property type="entry name" value="WD_REPEATS_REGION"/>
    <property type="match status" value="1"/>
</dbReference>
<evidence type="ECO:0000256" key="2">
    <source>
        <dbReference type="ARBA" id="ARBA00022737"/>
    </source>
</evidence>
<feature type="repeat" description="WD" evidence="3">
    <location>
        <begin position="656"/>
        <end position="691"/>
    </location>
</feature>
<dbReference type="GO" id="GO:0036064">
    <property type="term" value="C:ciliary basal body"/>
    <property type="evidence" value="ECO:0007669"/>
    <property type="project" value="TreeGrafter"/>
</dbReference>
<dbReference type="InterPro" id="IPR015943">
    <property type="entry name" value="WD40/YVTN_repeat-like_dom_sf"/>
</dbReference>
<feature type="compositionally biased region" description="Basic and acidic residues" evidence="4">
    <location>
        <begin position="283"/>
        <end position="303"/>
    </location>
</feature>
<feature type="region of interest" description="Disordered" evidence="4">
    <location>
        <begin position="203"/>
        <end position="303"/>
    </location>
</feature>
<dbReference type="SMART" id="SM00320">
    <property type="entry name" value="WD40"/>
    <property type="match status" value="6"/>
</dbReference>
<dbReference type="InterPro" id="IPR001680">
    <property type="entry name" value="WD40_rpt"/>
</dbReference>
<keyword evidence="6" id="KW-1185">Reference proteome</keyword>
<feature type="repeat" description="WD" evidence="3">
    <location>
        <begin position="703"/>
        <end position="744"/>
    </location>
</feature>
<dbReference type="AlphaFoldDB" id="A0A8J6FVJ7"/>
<accession>A0A8J6FVJ7</accession>
<evidence type="ECO:0000256" key="3">
    <source>
        <dbReference type="PROSITE-ProRule" id="PRU00221"/>
    </source>
</evidence>
<evidence type="ECO:0000313" key="6">
    <source>
        <dbReference type="Proteomes" id="UP000770717"/>
    </source>
</evidence>
<comment type="caution">
    <text evidence="5">The sequence shown here is derived from an EMBL/GenBank/DDBJ whole genome shotgun (WGS) entry which is preliminary data.</text>
</comment>
<dbReference type="EMBL" id="WNTK01000001">
    <property type="protein sequence ID" value="KAG9493470.1"/>
    <property type="molecule type" value="Genomic_DNA"/>
</dbReference>
<feature type="region of interest" description="Disordered" evidence="4">
    <location>
        <begin position="892"/>
        <end position="937"/>
    </location>
</feature>
<organism evidence="5 6">
    <name type="scientific">Eleutherodactylus coqui</name>
    <name type="common">Puerto Rican coqui</name>
    <dbReference type="NCBI Taxonomy" id="57060"/>
    <lineage>
        <taxon>Eukaryota</taxon>
        <taxon>Metazoa</taxon>
        <taxon>Chordata</taxon>
        <taxon>Craniata</taxon>
        <taxon>Vertebrata</taxon>
        <taxon>Euteleostomi</taxon>
        <taxon>Amphibia</taxon>
        <taxon>Batrachia</taxon>
        <taxon>Anura</taxon>
        <taxon>Neobatrachia</taxon>
        <taxon>Hyloidea</taxon>
        <taxon>Eleutherodactylidae</taxon>
        <taxon>Eleutherodactylinae</taxon>
        <taxon>Eleutherodactylus</taxon>
        <taxon>Eleutherodactylus</taxon>
    </lineage>
</organism>
<reference evidence="5" key="1">
    <citation type="thesis" date="2020" institute="ProQuest LLC" country="789 East Eisenhower Parkway, Ann Arbor, MI, USA">
        <title>Comparative Genomics and Chromosome Evolution.</title>
        <authorList>
            <person name="Mudd A.B."/>
        </authorList>
    </citation>
    <scope>NUCLEOTIDE SEQUENCE</scope>
    <source>
        <strain evidence="5">HN-11 Male</strain>
        <tissue evidence="5">Kidney and liver</tissue>
    </source>
</reference>
<evidence type="ECO:0000313" key="5">
    <source>
        <dbReference type="EMBL" id="KAG9493470.1"/>
    </source>
</evidence>
<dbReference type="InterPro" id="IPR019775">
    <property type="entry name" value="WD40_repeat_CS"/>
</dbReference>
<feature type="compositionally biased region" description="Basic and acidic residues" evidence="4">
    <location>
        <begin position="55"/>
        <end position="77"/>
    </location>
</feature>
<dbReference type="Gene3D" id="2.130.10.10">
    <property type="entry name" value="YVTN repeat-like/Quinoprotein amine dehydrogenase"/>
    <property type="match status" value="1"/>
</dbReference>
<keyword evidence="2" id="KW-0677">Repeat</keyword>
<sequence>MPTVESEAKVRTKSRFDEVFQSYAALSQVKKTNKAKKTPKEESVVLETFSNRLHPTKERLHETSESGTHGAEEESPKITKKKPRGQLWESEEGGGNDGAKKHKHAKSEKRKKKKPGGTDKSNPSEGQMENVDLVPQPNANSISQLEGQRFMRSEKTVDIASGEQHRHTDFENDEQLLEAYRLHVSQEETTEIKEKIKNKLRAHLFSSDDQQHLLQQSGTDKKKRRKKRDLVETEPETSVMSLPELQASQAEEQDQPQSQASPQNAEIQEDVPKVKSRKSKKMLKTDEIQKHDAREDDVDRGRPRHKYDDALVLGVYIHRSDRLKTDLMVSQPLVKIHIIDLKTGEYVKKETSSDAVSSFHDQETNEYVLPKFTQPYNFKQLKTLIPEWDEQIIFMDKFIHFLHVKEDSPNVIIFFEILDLIHEETLSTSSDIEIKEKGFQKIAWAFLKIVGANEVLNVDKKLRLQLYYPPSRARILASTHVYEWWLKYPRNRYPSTLYVTVKGLKLPDNINPNCSMAAQLENSILNSDLQKDIAMKENNASDPKQEPLKWTRLPGQACRIPNRPFLSLRSGHMGCFSLCFSHVGRTLAAACADRDGYPIYLYEIPSGQYVRELYGHLNVVYELCWSRDDHHLLSASSDGTVRLWRIMDEASSSLKVLPHPSFVYTAKFHPASDHIAVTGCYDAVIRVWNVKVKEVNGHLLQEFDGHKSFINSLCFDAEGLHMFSGDSSGLIIMWNTSISKSSQQNPLEHWGIIKEIKESDMKGITVNYLEVHPNRRRLLIHTKDSTLRIMDLRILAAQKYIGATNYREKLHSAFTPCGTFVIAGSEDGVAYVWNAETGDQVAKYTELSYTAPLRDVAFHPHEHMVAFCAFGPSQPIIVYIYDHKVAQLEAESAQATDDTNGQSGLMPTAVTDSTSGILQRSPPRRPPKNPYSLPGSAVRVPHGVPVRMRSTAYDVPAVSYDAVGGEAYSRCTSAMLTAEV</sequence>
<dbReference type="OrthoDB" id="2096344at2759"/>
<dbReference type="InterPro" id="IPR052803">
    <property type="entry name" value="Cilium-Associated_Jouberin"/>
</dbReference>
<dbReference type="CDD" id="cd00200">
    <property type="entry name" value="WD40"/>
    <property type="match status" value="1"/>
</dbReference>
<evidence type="ECO:0000256" key="1">
    <source>
        <dbReference type="ARBA" id="ARBA00022574"/>
    </source>
</evidence>
<dbReference type="FunFam" id="2.130.10.10:FF:000112">
    <property type="entry name" value="jouberin isoform X2"/>
    <property type="match status" value="1"/>
</dbReference>
<dbReference type="Pfam" id="PF00400">
    <property type="entry name" value="WD40"/>
    <property type="match status" value="4"/>
</dbReference>
<feature type="repeat" description="WD" evidence="3">
    <location>
        <begin position="813"/>
        <end position="843"/>
    </location>
</feature>
<evidence type="ECO:0000256" key="4">
    <source>
        <dbReference type="SAM" id="MobiDB-lite"/>
    </source>
</evidence>
<dbReference type="PANTHER" id="PTHR44499:SF1">
    <property type="entry name" value="JOUBERIN"/>
    <property type="match status" value="1"/>
</dbReference>
<protein>
    <recommendedName>
        <fullName evidence="7">Abelson helper integration site 1</fullName>
    </recommendedName>
</protein>
<gene>
    <name evidence="5" type="ORF">GDO78_001398</name>
</gene>
<dbReference type="SUPFAM" id="SSF50978">
    <property type="entry name" value="WD40 repeat-like"/>
    <property type="match status" value="1"/>
</dbReference>
<dbReference type="GO" id="GO:0044458">
    <property type="term" value="P:motile cilium assembly"/>
    <property type="evidence" value="ECO:0007669"/>
    <property type="project" value="TreeGrafter"/>
</dbReference>
<dbReference type="Proteomes" id="UP000770717">
    <property type="component" value="Unassembled WGS sequence"/>
</dbReference>
<proteinExistence type="predicted"/>
<feature type="compositionally biased region" description="Polar residues" evidence="4">
    <location>
        <begin position="137"/>
        <end position="146"/>
    </location>
</feature>